<evidence type="ECO:0000313" key="13">
    <source>
        <dbReference type="Proteomes" id="UP001438707"/>
    </source>
</evidence>
<gene>
    <name evidence="12" type="ORF">WJX74_003182</name>
</gene>
<feature type="region of interest" description="Disordered" evidence="8">
    <location>
        <begin position="1"/>
        <end position="46"/>
    </location>
</feature>
<dbReference type="GO" id="GO:0032259">
    <property type="term" value="P:methylation"/>
    <property type="evidence" value="ECO:0007669"/>
    <property type="project" value="UniProtKB-KW"/>
</dbReference>
<dbReference type="PANTHER" id="PTHR45660:SF13">
    <property type="entry name" value="HISTONE-LYSINE N-METHYLTRANSFERASE SETMAR"/>
    <property type="match status" value="1"/>
</dbReference>
<feature type="domain" description="SET" evidence="9">
    <location>
        <begin position="456"/>
        <end position="945"/>
    </location>
</feature>
<dbReference type="GO" id="GO:0042054">
    <property type="term" value="F:histone methyltransferase activity"/>
    <property type="evidence" value="ECO:0007669"/>
    <property type="project" value="InterPro"/>
</dbReference>
<evidence type="ECO:0000256" key="4">
    <source>
        <dbReference type="ARBA" id="ARBA00022679"/>
    </source>
</evidence>
<keyword evidence="2" id="KW-0158">Chromosome</keyword>
<dbReference type="InterPro" id="IPR051357">
    <property type="entry name" value="H3K9_HMTase_SUVAR3-9"/>
</dbReference>
<dbReference type="EMBL" id="JALJOS010000004">
    <property type="protein sequence ID" value="KAK9840091.1"/>
    <property type="molecule type" value="Genomic_DNA"/>
</dbReference>
<feature type="domain" description="Post-SET" evidence="10">
    <location>
        <begin position="951"/>
        <end position="967"/>
    </location>
</feature>
<dbReference type="SMART" id="SM00466">
    <property type="entry name" value="SRA"/>
    <property type="match status" value="1"/>
</dbReference>
<keyword evidence="6 7" id="KW-0539">Nucleus</keyword>
<dbReference type="Proteomes" id="UP001438707">
    <property type="component" value="Unassembled WGS sequence"/>
</dbReference>
<comment type="caution">
    <text evidence="12">The sequence shown here is derived from an EMBL/GenBank/DDBJ whole genome shotgun (WGS) entry which is preliminary data.</text>
</comment>
<dbReference type="PROSITE" id="PS50280">
    <property type="entry name" value="SET"/>
    <property type="match status" value="1"/>
</dbReference>
<evidence type="ECO:0000256" key="1">
    <source>
        <dbReference type="ARBA" id="ARBA00004286"/>
    </source>
</evidence>
<feature type="region of interest" description="Disordered" evidence="8">
    <location>
        <begin position="719"/>
        <end position="740"/>
    </location>
</feature>
<feature type="region of interest" description="Disordered" evidence="8">
    <location>
        <begin position="318"/>
        <end position="339"/>
    </location>
</feature>
<dbReference type="InterPro" id="IPR003105">
    <property type="entry name" value="SRA_YDG"/>
</dbReference>
<reference evidence="12 13" key="1">
    <citation type="journal article" date="2024" name="Nat. Commun.">
        <title>Phylogenomics reveals the evolutionary origins of lichenization in chlorophyte algae.</title>
        <authorList>
            <person name="Puginier C."/>
            <person name="Libourel C."/>
            <person name="Otte J."/>
            <person name="Skaloud P."/>
            <person name="Haon M."/>
            <person name="Grisel S."/>
            <person name="Petersen M."/>
            <person name="Berrin J.G."/>
            <person name="Delaux P.M."/>
            <person name="Dal Grande F."/>
            <person name="Keller J."/>
        </authorList>
    </citation>
    <scope>NUCLEOTIDE SEQUENCE [LARGE SCALE GENOMIC DNA]</scope>
    <source>
        <strain evidence="12 13">SAG 2145</strain>
    </source>
</reference>
<dbReference type="InterPro" id="IPR001214">
    <property type="entry name" value="SET_dom"/>
</dbReference>
<dbReference type="InterPro" id="IPR003616">
    <property type="entry name" value="Post-SET_dom"/>
</dbReference>
<dbReference type="Pfam" id="PF00856">
    <property type="entry name" value="SET"/>
    <property type="match status" value="1"/>
</dbReference>
<evidence type="ECO:0000259" key="11">
    <source>
        <dbReference type="PROSITE" id="PS51015"/>
    </source>
</evidence>
<dbReference type="PROSITE" id="PS51015">
    <property type="entry name" value="YDG"/>
    <property type="match status" value="1"/>
</dbReference>
<evidence type="ECO:0000256" key="7">
    <source>
        <dbReference type="PROSITE-ProRule" id="PRU00358"/>
    </source>
</evidence>
<dbReference type="GO" id="GO:0005694">
    <property type="term" value="C:chromosome"/>
    <property type="evidence" value="ECO:0007669"/>
    <property type="project" value="UniProtKB-SubCell"/>
</dbReference>
<evidence type="ECO:0000256" key="8">
    <source>
        <dbReference type="SAM" id="MobiDB-lite"/>
    </source>
</evidence>
<dbReference type="GO" id="GO:0008270">
    <property type="term" value="F:zinc ion binding"/>
    <property type="evidence" value="ECO:0007669"/>
    <property type="project" value="InterPro"/>
</dbReference>
<evidence type="ECO:0000256" key="2">
    <source>
        <dbReference type="ARBA" id="ARBA00022454"/>
    </source>
</evidence>
<dbReference type="GO" id="GO:0005634">
    <property type="term" value="C:nucleus"/>
    <property type="evidence" value="ECO:0007669"/>
    <property type="project" value="UniProtKB-SubCell"/>
</dbReference>
<dbReference type="PROSITE" id="PS50868">
    <property type="entry name" value="POST_SET"/>
    <property type="match status" value="1"/>
</dbReference>
<dbReference type="AlphaFoldDB" id="A0AAW1S273"/>
<dbReference type="Pfam" id="PF02182">
    <property type="entry name" value="SAD_SRA"/>
    <property type="match status" value="1"/>
</dbReference>
<keyword evidence="4" id="KW-0808">Transferase</keyword>
<dbReference type="SMART" id="SM00468">
    <property type="entry name" value="PreSET"/>
    <property type="match status" value="1"/>
</dbReference>
<protein>
    <submittedName>
        <fullName evidence="12">Uncharacterized protein</fullName>
    </submittedName>
</protein>
<dbReference type="GO" id="GO:0003690">
    <property type="term" value="F:double-stranded DNA binding"/>
    <property type="evidence" value="ECO:0007669"/>
    <property type="project" value="TreeGrafter"/>
</dbReference>
<dbReference type="InterPro" id="IPR015947">
    <property type="entry name" value="PUA-like_sf"/>
</dbReference>
<dbReference type="InterPro" id="IPR046341">
    <property type="entry name" value="SET_dom_sf"/>
</dbReference>
<dbReference type="Gene3D" id="2.30.280.10">
    <property type="entry name" value="SRA-YDG"/>
    <property type="match status" value="1"/>
</dbReference>
<evidence type="ECO:0000259" key="9">
    <source>
        <dbReference type="PROSITE" id="PS50280"/>
    </source>
</evidence>
<evidence type="ECO:0000256" key="3">
    <source>
        <dbReference type="ARBA" id="ARBA00022603"/>
    </source>
</evidence>
<feature type="compositionally biased region" description="Basic and acidic residues" evidence="8">
    <location>
        <begin position="36"/>
        <end position="45"/>
    </location>
</feature>
<name>A0AAW1S273_9CHLO</name>
<dbReference type="InterPro" id="IPR036987">
    <property type="entry name" value="SRA-YDG_sf"/>
</dbReference>
<sequence>MEDQPPAKRQAGLGSGYSRASGGTVVLPGSPLPERAPQENSRDKVSSQAQELGLVTSNNRELHLAMPFEDQQIYHTAPEANPAPALVMGTPAEADSGAGTYNQPFVRDQTAQAELMERLSVFRKRVKSLAAANKAKPDMVVNKQMKHLLPPRSHGHVPGTAPGDVFYGKGELAITGVHSNISGGIDCLGSMPAYAIVLSGGYKDDDDFGKNFQYSGMGGRDADGNLYKDQEWTRGNLCLRANAESKAPVRVIRAKLDPETKKPVHTYDGLWRVKKAEHVAGIDKYLVCRFEMEAVEGHSTVSAAVTYRCLKGTLQKKRLASDNAADDKPVPKKRKVPTNAKRQGMLMADISGGLEPHPIPVINDRDSTGPPQITYTRHSQFGSKEAVSIHAAALEAFTTRQSCGRKMSKALGLDAPFYNGAGCLRHIEYSGIYECGESCKAKACKVNRVVSNGINLPLEVFNTGAKRGWGLRCQSDIRLGAFICEYAGVILTDAVAGKLQQQGQDAFLFNMDHFLLCHKKISPEDPPEDRLKLPPLPFKTPAGASSSITVDIPVAIPEAVPEQAAEPAISLKASAAAPQPQQDANPSAHVEAGAAICCDLETSASDTVPSEGVDTEGLKSKPEACIKPSAAEQTRPAGSGVLDVATSDALRLSACPKPAWKLQPSLTSPLHRQDSVRLETAKAEASHASAASLDRPALLPAEVADQAHHIGLPLSLQQDHLPPAQSRRGSPEPSSASMETESNIKIRIGMDVDSPQLAICNSGTAAPAATPGMDRSSCDGCHIHKDGPATSSMDIDLGQPAAGSAAAADAHSHERYEASKSPGSADALAADSNGRQTEMSLAAVDGSAVAAAAADTSGSAGSPDGSNALAADASPHKDEGFLVVDARTTGNVGRFLNHKCEPNCSLAIVQTPGEGTACSSSMCYRIGIFAHTYIPAMQELTYDYGYEVQGRGMTCHCGTKGCRKSLL</sequence>
<keyword evidence="5" id="KW-0949">S-adenosyl-L-methionine</keyword>
<comment type="subcellular location">
    <subcellularLocation>
        <location evidence="1">Chromosome</location>
    </subcellularLocation>
    <subcellularLocation>
        <location evidence="7">Nucleus</location>
    </subcellularLocation>
</comment>
<keyword evidence="3" id="KW-0489">Methyltransferase</keyword>
<organism evidence="12 13">
    <name type="scientific">Apatococcus lobatus</name>
    <dbReference type="NCBI Taxonomy" id="904363"/>
    <lineage>
        <taxon>Eukaryota</taxon>
        <taxon>Viridiplantae</taxon>
        <taxon>Chlorophyta</taxon>
        <taxon>core chlorophytes</taxon>
        <taxon>Trebouxiophyceae</taxon>
        <taxon>Chlorellales</taxon>
        <taxon>Chlorellaceae</taxon>
        <taxon>Apatococcus</taxon>
    </lineage>
</organism>
<evidence type="ECO:0000256" key="6">
    <source>
        <dbReference type="ARBA" id="ARBA00023242"/>
    </source>
</evidence>
<evidence type="ECO:0000256" key="5">
    <source>
        <dbReference type="ARBA" id="ARBA00022691"/>
    </source>
</evidence>
<proteinExistence type="predicted"/>
<dbReference type="PANTHER" id="PTHR45660">
    <property type="entry name" value="HISTONE-LYSINE N-METHYLTRANSFERASE SETMAR"/>
    <property type="match status" value="1"/>
</dbReference>
<feature type="region of interest" description="Disordered" evidence="8">
    <location>
        <begin position="605"/>
        <end position="639"/>
    </location>
</feature>
<evidence type="ECO:0000259" key="10">
    <source>
        <dbReference type="PROSITE" id="PS50868"/>
    </source>
</evidence>
<dbReference type="SMART" id="SM00317">
    <property type="entry name" value="SET"/>
    <property type="match status" value="1"/>
</dbReference>
<accession>A0AAW1S273</accession>
<keyword evidence="13" id="KW-1185">Reference proteome</keyword>
<feature type="domain" description="YDG" evidence="11">
    <location>
        <begin position="155"/>
        <end position="294"/>
    </location>
</feature>
<evidence type="ECO:0000313" key="12">
    <source>
        <dbReference type="EMBL" id="KAK9840091.1"/>
    </source>
</evidence>
<dbReference type="Gene3D" id="2.170.270.10">
    <property type="entry name" value="SET domain"/>
    <property type="match status" value="2"/>
</dbReference>
<feature type="region of interest" description="Disordered" evidence="8">
    <location>
        <begin position="791"/>
        <end position="832"/>
    </location>
</feature>
<dbReference type="InterPro" id="IPR007728">
    <property type="entry name" value="Pre-SET_dom"/>
</dbReference>
<dbReference type="SUPFAM" id="SSF88697">
    <property type="entry name" value="PUA domain-like"/>
    <property type="match status" value="1"/>
</dbReference>
<dbReference type="SUPFAM" id="SSF82199">
    <property type="entry name" value="SET domain"/>
    <property type="match status" value="1"/>
</dbReference>